<dbReference type="EMBL" id="JH594606">
    <property type="protein sequence ID" value="EHQ03012.1"/>
    <property type="molecule type" value="Genomic_DNA"/>
</dbReference>
<evidence type="ECO:0000313" key="2">
    <source>
        <dbReference type="Proteomes" id="UP000003844"/>
    </source>
</evidence>
<proteinExistence type="predicted"/>
<protein>
    <submittedName>
        <fullName evidence="1">Uncharacterized protein</fullName>
    </submittedName>
</protein>
<organism evidence="1 2">
    <name type="scientific">Gillisia limnaea (strain DSM 15749 / LMG 21470 / R-8282)</name>
    <dbReference type="NCBI Taxonomy" id="865937"/>
    <lineage>
        <taxon>Bacteria</taxon>
        <taxon>Pseudomonadati</taxon>
        <taxon>Bacteroidota</taxon>
        <taxon>Flavobacteriia</taxon>
        <taxon>Flavobacteriales</taxon>
        <taxon>Flavobacteriaceae</taxon>
        <taxon>Gillisia</taxon>
    </lineage>
</organism>
<dbReference type="Proteomes" id="UP000003844">
    <property type="component" value="Unassembled WGS sequence"/>
</dbReference>
<name>H2BWN4_GILLR</name>
<reference evidence="2" key="1">
    <citation type="journal article" date="2012" name="Stand. Genomic Sci.">
        <title>Genome sequence of the Antarctic rhodopsins-containing flavobacterium Gillisia limnaea type strain (R-8282(T)).</title>
        <authorList>
            <person name="Riedel T."/>
            <person name="Held B."/>
            <person name="Nolan M."/>
            <person name="Lucas S."/>
            <person name="Lapidus A."/>
            <person name="Tice H."/>
            <person name="Del Rio T.G."/>
            <person name="Cheng J.F."/>
            <person name="Han C."/>
            <person name="Tapia R."/>
            <person name="Goodwin L.A."/>
            <person name="Pitluck S."/>
            <person name="Liolios K."/>
            <person name="Mavromatis K."/>
            <person name="Pagani I."/>
            <person name="Ivanova N."/>
            <person name="Mikhailova N."/>
            <person name="Pati A."/>
            <person name="Chen A."/>
            <person name="Palaniappan K."/>
            <person name="Land M."/>
            <person name="Rohde M."/>
            <person name="Tindall B.J."/>
            <person name="Detter J.C."/>
            <person name="Goker M."/>
            <person name="Bristow J."/>
            <person name="Eisen J.A."/>
            <person name="Markowitz V."/>
            <person name="Hugenholtz P."/>
            <person name="Kyrpides N.C."/>
            <person name="Klenk H.P."/>
            <person name="Woyke T."/>
        </authorList>
    </citation>
    <scope>NUCLEOTIDE SEQUENCE [LARGE SCALE GENOMIC DNA]</scope>
    <source>
        <strain evidence="2">DSM 15749 / LMG 21470 / R-8282</strain>
    </source>
</reference>
<gene>
    <name evidence="1" type="ORF">Gilli_2386</name>
</gene>
<evidence type="ECO:0000313" key="1">
    <source>
        <dbReference type="EMBL" id="EHQ03012.1"/>
    </source>
</evidence>
<keyword evidence="2" id="KW-1185">Reference proteome</keyword>
<dbReference type="AlphaFoldDB" id="H2BWN4"/>
<dbReference type="HOGENOM" id="CLU_2180097_0_0_10"/>
<accession>H2BWN4</accession>
<dbReference type="STRING" id="865937.Gilli_2386"/>
<sequence>MNLLVQNKEKKIVTGFISNDDGEFPQLSIYDHYIQYLTFSWIGSREISIPADSLFGYRTEIEVHLKESAVTYYNPDMKIYYLITRRSRDRLELKSLVGKQEQSIILRKL</sequence>